<dbReference type="EMBL" id="JAPEVA010000041">
    <property type="protein sequence ID" value="KAJ4404613.1"/>
    <property type="molecule type" value="Genomic_DNA"/>
</dbReference>
<dbReference type="Proteomes" id="UP001140510">
    <property type="component" value="Unassembled WGS sequence"/>
</dbReference>
<evidence type="ECO:0000256" key="1">
    <source>
        <dbReference type="SAM" id="MobiDB-lite"/>
    </source>
</evidence>
<gene>
    <name evidence="2" type="ORF">N0V91_005763</name>
</gene>
<reference evidence="2" key="1">
    <citation type="submission" date="2022-10" db="EMBL/GenBank/DDBJ databases">
        <title>Tapping the CABI collections for fungal endophytes: first genome assemblies for Collariella, Neodidymelliopsis, Ascochyta clinopodiicola, Didymella pomorum, Didymosphaeria variabile, Neocosmospora piperis and Neocucurbitaria cava.</title>
        <authorList>
            <person name="Hill R."/>
        </authorList>
    </citation>
    <scope>NUCLEOTIDE SEQUENCE</scope>
    <source>
        <strain evidence="2">IMI 355091</strain>
    </source>
</reference>
<comment type="caution">
    <text evidence="2">The sequence shown here is derived from an EMBL/GenBank/DDBJ whole genome shotgun (WGS) entry which is preliminary data.</text>
</comment>
<dbReference type="OrthoDB" id="3799827at2759"/>
<dbReference type="AlphaFoldDB" id="A0A9W9D6E0"/>
<evidence type="ECO:0000313" key="2">
    <source>
        <dbReference type="EMBL" id="KAJ4404613.1"/>
    </source>
</evidence>
<proteinExistence type="predicted"/>
<evidence type="ECO:0000313" key="3">
    <source>
        <dbReference type="Proteomes" id="UP001140510"/>
    </source>
</evidence>
<name>A0A9W9D6E0_9PLEO</name>
<protein>
    <submittedName>
        <fullName evidence="2">Uncharacterized protein</fullName>
    </submittedName>
</protein>
<sequence>MSSLLGKRNNEIGDLREQLKVQAQIIRELGEANACKDAALAAQKLKVQQQEAVAAAQEKTVITDSMTGLWATNPRREAYAYPFERPFSTTEENGVEEFAPPGFTIHSHKKPKASTRDACIPP</sequence>
<organism evidence="2 3">
    <name type="scientific">Didymella pomorum</name>
    <dbReference type="NCBI Taxonomy" id="749634"/>
    <lineage>
        <taxon>Eukaryota</taxon>
        <taxon>Fungi</taxon>
        <taxon>Dikarya</taxon>
        <taxon>Ascomycota</taxon>
        <taxon>Pezizomycotina</taxon>
        <taxon>Dothideomycetes</taxon>
        <taxon>Pleosporomycetidae</taxon>
        <taxon>Pleosporales</taxon>
        <taxon>Pleosporineae</taxon>
        <taxon>Didymellaceae</taxon>
        <taxon>Didymella</taxon>
    </lineage>
</organism>
<feature type="region of interest" description="Disordered" evidence="1">
    <location>
        <begin position="93"/>
        <end position="122"/>
    </location>
</feature>
<keyword evidence="3" id="KW-1185">Reference proteome</keyword>
<accession>A0A9W9D6E0</accession>